<feature type="chain" id="PRO_5026767333" evidence="2">
    <location>
        <begin position="22"/>
        <end position="104"/>
    </location>
</feature>
<evidence type="ECO:0000256" key="1">
    <source>
        <dbReference type="SAM" id="MobiDB-lite"/>
    </source>
</evidence>
<sequence>MKTFVVASFLIALAAISTAEAQTRQTFTAPAGDARTDRTERRTAPVRQRPAEGAIPRAARGGNPAQMLNPKAPQRYYGSVDDTVTYDQNDPRRITGIILFGIRW</sequence>
<evidence type="ECO:0000256" key="2">
    <source>
        <dbReference type="SAM" id="SignalP"/>
    </source>
</evidence>
<dbReference type="EMBL" id="CADCTA010000037">
    <property type="protein sequence ID" value="CAA9220973.1"/>
    <property type="molecule type" value="Genomic_DNA"/>
</dbReference>
<feature type="compositionally biased region" description="Basic and acidic residues" evidence="1">
    <location>
        <begin position="34"/>
        <end position="43"/>
    </location>
</feature>
<dbReference type="AlphaFoldDB" id="A0A6J4HEH8"/>
<gene>
    <name evidence="3" type="ORF">AVDCRST_MAG42-579</name>
</gene>
<accession>A0A6J4HEH8</accession>
<evidence type="ECO:0000313" key="3">
    <source>
        <dbReference type="EMBL" id="CAA9220973.1"/>
    </source>
</evidence>
<feature type="signal peptide" evidence="2">
    <location>
        <begin position="1"/>
        <end position="21"/>
    </location>
</feature>
<feature type="region of interest" description="Disordered" evidence="1">
    <location>
        <begin position="24"/>
        <end position="73"/>
    </location>
</feature>
<name>A0A6J4HEH8_9BACT</name>
<organism evidence="3">
    <name type="scientific">uncultured Chthoniobacterales bacterium</name>
    <dbReference type="NCBI Taxonomy" id="1836801"/>
    <lineage>
        <taxon>Bacteria</taxon>
        <taxon>Pseudomonadati</taxon>
        <taxon>Verrucomicrobiota</taxon>
        <taxon>Spartobacteria</taxon>
        <taxon>Chthoniobacterales</taxon>
        <taxon>environmental samples</taxon>
    </lineage>
</organism>
<reference evidence="3" key="1">
    <citation type="submission" date="2020-02" db="EMBL/GenBank/DDBJ databases">
        <authorList>
            <person name="Meier V. D."/>
        </authorList>
    </citation>
    <scope>NUCLEOTIDE SEQUENCE</scope>
    <source>
        <strain evidence="3">AVDCRST_MAG42</strain>
    </source>
</reference>
<keyword evidence="2" id="KW-0732">Signal</keyword>
<proteinExistence type="predicted"/>
<protein>
    <submittedName>
        <fullName evidence="3">Uncharacterized protein</fullName>
    </submittedName>
</protein>